<gene>
    <name evidence="3" type="ORF">SAMN05421751_108105</name>
</gene>
<dbReference type="AlphaFoldDB" id="A0A1H5WLM8"/>
<organism evidence="3 4">
    <name type="scientific">Jhaorihella thermophila</name>
    <dbReference type="NCBI Taxonomy" id="488547"/>
    <lineage>
        <taxon>Bacteria</taxon>
        <taxon>Pseudomonadati</taxon>
        <taxon>Pseudomonadota</taxon>
        <taxon>Alphaproteobacteria</taxon>
        <taxon>Rhodobacterales</taxon>
        <taxon>Paracoccaceae</taxon>
        <taxon>Jhaorihella</taxon>
    </lineage>
</organism>
<sequence length="65" mass="6975">MTRNEGTLDRILRVILGLALISIVFVGPQTPWGWIGLIPLLTGLVGICPLYSILGISTCPMKPGK</sequence>
<evidence type="ECO:0000313" key="3">
    <source>
        <dbReference type="EMBL" id="SEG00231.1"/>
    </source>
</evidence>
<feature type="transmembrane region" description="Helical" evidence="1">
    <location>
        <begin position="12"/>
        <end position="28"/>
    </location>
</feature>
<keyword evidence="1" id="KW-1133">Transmembrane helix</keyword>
<keyword evidence="4" id="KW-1185">Reference proteome</keyword>
<accession>A0A1H5WLM8</accession>
<name>A0A1H5WLM8_9RHOB</name>
<keyword evidence="1" id="KW-0472">Membrane</keyword>
<feature type="domain" description="Inner membrane protein YgaP-like transmembrane" evidence="2">
    <location>
        <begin position="1"/>
        <end position="62"/>
    </location>
</feature>
<evidence type="ECO:0000259" key="2">
    <source>
        <dbReference type="Pfam" id="PF11127"/>
    </source>
</evidence>
<dbReference type="EMBL" id="FNVD01000008">
    <property type="protein sequence ID" value="SEG00231.1"/>
    <property type="molecule type" value="Genomic_DNA"/>
</dbReference>
<reference evidence="3 4" key="1">
    <citation type="submission" date="2016-10" db="EMBL/GenBank/DDBJ databases">
        <authorList>
            <person name="de Groot N.N."/>
        </authorList>
    </citation>
    <scope>NUCLEOTIDE SEQUENCE [LARGE SCALE GENOMIC DNA]</scope>
    <source>
        <strain evidence="3 4">DSM 23413</strain>
    </source>
</reference>
<protein>
    <recommendedName>
        <fullName evidence="2">Inner membrane protein YgaP-like transmembrane domain-containing protein</fullName>
    </recommendedName>
</protein>
<proteinExistence type="predicted"/>
<dbReference type="OrthoDB" id="9804804at2"/>
<dbReference type="RefSeq" id="WP_104008178.1">
    <property type="nucleotide sequence ID" value="NZ_FNVD01000008.1"/>
</dbReference>
<dbReference type="Pfam" id="PF11127">
    <property type="entry name" value="YgaP-like_TM"/>
    <property type="match status" value="1"/>
</dbReference>
<evidence type="ECO:0000313" key="4">
    <source>
        <dbReference type="Proteomes" id="UP000236742"/>
    </source>
</evidence>
<feature type="transmembrane region" description="Helical" evidence="1">
    <location>
        <begin position="34"/>
        <end position="56"/>
    </location>
</feature>
<evidence type="ECO:0000256" key="1">
    <source>
        <dbReference type="SAM" id="Phobius"/>
    </source>
</evidence>
<dbReference type="Proteomes" id="UP000236742">
    <property type="component" value="Unassembled WGS sequence"/>
</dbReference>
<keyword evidence="1" id="KW-0812">Transmembrane</keyword>
<dbReference type="InterPro" id="IPR021309">
    <property type="entry name" value="YgaP-like_TM"/>
</dbReference>